<evidence type="ECO:0000259" key="1">
    <source>
        <dbReference type="Pfam" id="PF12728"/>
    </source>
</evidence>
<accession>X1K4M9</accession>
<dbReference type="EMBL" id="BARV01000710">
    <property type="protein sequence ID" value="GAI01518.1"/>
    <property type="molecule type" value="Genomic_DNA"/>
</dbReference>
<dbReference type="InterPro" id="IPR041657">
    <property type="entry name" value="HTH_17"/>
</dbReference>
<dbReference type="Pfam" id="PF12728">
    <property type="entry name" value="HTH_17"/>
    <property type="match status" value="1"/>
</dbReference>
<feature type="domain" description="Helix-turn-helix" evidence="1">
    <location>
        <begin position="39"/>
        <end position="89"/>
    </location>
</feature>
<comment type="caution">
    <text evidence="2">The sequence shown here is derived from an EMBL/GenBank/DDBJ whole genome shotgun (WGS) entry which is preliminary data.</text>
</comment>
<gene>
    <name evidence="2" type="ORF">S06H3_02431</name>
</gene>
<reference evidence="2" key="1">
    <citation type="journal article" date="2014" name="Front. Microbiol.">
        <title>High frequency of phylogenetically diverse reductive dehalogenase-homologous genes in deep subseafloor sedimentary metagenomes.</title>
        <authorList>
            <person name="Kawai M."/>
            <person name="Futagami T."/>
            <person name="Toyoda A."/>
            <person name="Takaki Y."/>
            <person name="Nishi S."/>
            <person name="Hori S."/>
            <person name="Arai W."/>
            <person name="Tsubouchi T."/>
            <person name="Morono Y."/>
            <person name="Uchiyama I."/>
            <person name="Ito T."/>
            <person name="Fujiyama A."/>
            <person name="Inagaki F."/>
            <person name="Takami H."/>
        </authorList>
    </citation>
    <scope>NUCLEOTIDE SEQUENCE</scope>
    <source>
        <strain evidence="2">Expedition CK06-06</strain>
    </source>
</reference>
<organism evidence="2">
    <name type="scientific">marine sediment metagenome</name>
    <dbReference type="NCBI Taxonomy" id="412755"/>
    <lineage>
        <taxon>unclassified sequences</taxon>
        <taxon>metagenomes</taxon>
        <taxon>ecological metagenomes</taxon>
    </lineage>
</organism>
<dbReference type="AlphaFoldDB" id="X1K4M9"/>
<name>X1K4M9_9ZZZZ</name>
<sequence length="89" mass="10635">MKRKKGLKLDKKGLTGNFKRDLKRLKDKDGFIWVDDEYYFDVNEMSKMYPLSKKTIKKYLGSGEIKGSKIMGVWLVKPHDFWEFIKGRR</sequence>
<evidence type="ECO:0000313" key="2">
    <source>
        <dbReference type="EMBL" id="GAI01518.1"/>
    </source>
</evidence>
<proteinExistence type="predicted"/>
<protein>
    <recommendedName>
        <fullName evidence="1">Helix-turn-helix domain-containing protein</fullName>
    </recommendedName>
</protein>